<feature type="region of interest" description="Disordered" evidence="2">
    <location>
        <begin position="89"/>
        <end position="159"/>
    </location>
</feature>
<evidence type="ECO:0000256" key="1">
    <source>
        <dbReference type="ARBA" id="ARBA00022553"/>
    </source>
</evidence>
<reference evidence="3" key="1">
    <citation type="submission" date="2023-09" db="UniProtKB">
        <authorList>
            <consortium name="Ensembl"/>
        </authorList>
    </citation>
    <scope>IDENTIFICATION</scope>
</reference>
<feature type="region of interest" description="Disordered" evidence="2">
    <location>
        <begin position="316"/>
        <end position="368"/>
    </location>
</feature>
<dbReference type="PANTHER" id="PTHR14972">
    <property type="entry name" value="AGAP011572-PA"/>
    <property type="match status" value="1"/>
</dbReference>
<protein>
    <submittedName>
        <fullName evidence="3">Glucocorticoid-induced transcript 1 protein-like</fullName>
    </submittedName>
</protein>
<accession>A0A3B4H287</accession>
<feature type="region of interest" description="Disordered" evidence="2">
    <location>
        <begin position="191"/>
        <end position="220"/>
    </location>
</feature>
<feature type="compositionally biased region" description="Polar residues" evidence="2">
    <location>
        <begin position="251"/>
        <end position="276"/>
    </location>
</feature>
<organism evidence="3">
    <name type="scientific">Pundamilia nyererei</name>
    <dbReference type="NCBI Taxonomy" id="303518"/>
    <lineage>
        <taxon>Eukaryota</taxon>
        <taxon>Metazoa</taxon>
        <taxon>Chordata</taxon>
        <taxon>Craniata</taxon>
        <taxon>Vertebrata</taxon>
        <taxon>Euteleostomi</taxon>
        <taxon>Actinopterygii</taxon>
        <taxon>Neopterygii</taxon>
        <taxon>Teleostei</taxon>
        <taxon>Neoteleostei</taxon>
        <taxon>Acanthomorphata</taxon>
        <taxon>Ovalentaria</taxon>
        <taxon>Cichlomorphae</taxon>
        <taxon>Cichliformes</taxon>
        <taxon>Cichlidae</taxon>
        <taxon>African cichlids</taxon>
        <taxon>Pseudocrenilabrinae</taxon>
        <taxon>Haplochromini</taxon>
        <taxon>Pundamilia</taxon>
    </lineage>
</organism>
<feature type="compositionally biased region" description="Polar residues" evidence="2">
    <location>
        <begin position="60"/>
        <end position="72"/>
    </location>
</feature>
<keyword evidence="1" id="KW-0597">Phosphoprotein</keyword>
<proteinExistence type="predicted"/>
<dbReference type="GO" id="GO:0005737">
    <property type="term" value="C:cytoplasm"/>
    <property type="evidence" value="ECO:0007669"/>
    <property type="project" value="TreeGrafter"/>
</dbReference>
<feature type="region of interest" description="Disordered" evidence="2">
    <location>
        <begin position="236"/>
        <end position="276"/>
    </location>
</feature>
<dbReference type="GO" id="GO:0072015">
    <property type="term" value="P:podocyte development"/>
    <property type="evidence" value="ECO:0007669"/>
    <property type="project" value="TreeGrafter"/>
</dbReference>
<name>A0A3B4H287_9CICH</name>
<feature type="compositionally biased region" description="Polar residues" evidence="2">
    <location>
        <begin position="471"/>
        <end position="483"/>
    </location>
</feature>
<feature type="region of interest" description="Disordered" evidence="2">
    <location>
        <begin position="47"/>
        <end position="73"/>
    </location>
</feature>
<dbReference type="InterPro" id="IPR026642">
    <property type="entry name" value="Glcci1/FAM117"/>
</dbReference>
<dbReference type="Pfam" id="PF15388">
    <property type="entry name" value="FAM117"/>
    <property type="match status" value="1"/>
</dbReference>
<dbReference type="GeneTree" id="ENSGT00950000183046"/>
<dbReference type="Ensembl" id="ENSPNYT00000029281.1">
    <property type="protein sequence ID" value="ENSPNYP00000028584.1"/>
    <property type="gene ID" value="ENSPNYG00000021531.1"/>
</dbReference>
<evidence type="ECO:0000256" key="2">
    <source>
        <dbReference type="SAM" id="MobiDB-lite"/>
    </source>
</evidence>
<feature type="compositionally biased region" description="Low complexity" evidence="2">
    <location>
        <begin position="492"/>
        <end position="502"/>
    </location>
</feature>
<dbReference type="AlphaFoldDB" id="A0A3B4H287"/>
<dbReference type="STRING" id="303518.ENSPNYP00000028584"/>
<feature type="region of interest" description="Disordered" evidence="2">
    <location>
        <begin position="471"/>
        <end position="532"/>
    </location>
</feature>
<evidence type="ECO:0000313" key="3">
    <source>
        <dbReference type="Ensembl" id="ENSPNYP00000028584.1"/>
    </source>
</evidence>
<dbReference type="PANTHER" id="PTHR14972:SF3">
    <property type="entry name" value="GLUCOCORTICOID-INDUCED TRANSCRIPT 1 PROTEIN"/>
    <property type="match status" value="1"/>
</dbReference>
<feature type="compositionally biased region" description="Polar residues" evidence="2">
    <location>
        <begin position="503"/>
        <end position="516"/>
    </location>
</feature>
<feature type="compositionally biased region" description="Low complexity" evidence="2">
    <location>
        <begin position="104"/>
        <end position="122"/>
    </location>
</feature>
<sequence length="532" mass="57332">MFLLPPPPHPILPTTISFCRKTATLAVRVFFFFTAIRITVTLRMSAPSNSLQQPRVRRSNAGSPGSFNNNSCRLHPIRATVPYQLLRAGQSSPTRPQTLCGGATSHSRGSSPPSSPTLSSGSANAKQRLSPENKESSCPPDSPVSRAERSKLQVRNSSAIRRASSLDAITGPYLTGQWPRDSHGPYPSCMKDKATQTPGLWIDDGADQGSPHQRSASWGSADHLKEQIAKLRLQLQRGKQVNRQSKDREQSSLQLPQQAQHGTACQPQYKATSTSTTMPVIKSLICRVPSSVEGINHELENVFIREDLEQGIQTMDVVDGRRAPFPPHRYSSSGDTRDTDTQAPSSGESSPSPRPCSSDHLHSPDGSPCYAEEIDKDNLCSSPLPKFATSPKPNNSYMFKREPPEGCEKVKVFDELVSGKSKGFPLFSCPDKNKVNFIPRGSAFCPVKLFCSSLFSPVSPSCTSINPGFHGNSSSGSQVTPSMPTVPLATFSSSTDRSTDSSGGVNSDNSTVSQSPDADVGKDSSAQVLLTS</sequence>
<feature type="compositionally biased region" description="Low complexity" evidence="2">
    <location>
        <begin position="344"/>
        <end position="356"/>
    </location>
</feature>